<reference evidence="8 9" key="1">
    <citation type="submission" date="2021-08" db="EMBL/GenBank/DDBJ databases">
        <authorList>
            <person name="Tuo L."/>
        </authorList>
    </citation>
    <scope>NUCLEOTIDE SEQUENCE [LARGE SCALE GENOMIC DNA]</scope>
    <source>
        <strain evidence="8 9">JCM 31229</strain>
    </source>
</reference>
<evidence type="ECO:0000256" key="1">
    <source>
        <dbReference type="ARBA" id="ARBA00004141"/>
    </source>
</evidence>
<feature type="transmembrane region" description="Helical" evidence="6">
    <location>
        <begin position="303"/>
        <end position="322"/>
    </location>
</feature>
<dbReference type="PANTHER" id="PTHR23505">
    <property type="entry name" value="SPINSTER"/>
    <property type="match status" value="1"/>
</dbReference>
<comment type="caution">
    <text evidence="8">The sequence shown here is derived from an EMBL/GenBank/DDBJ whole genome shotgun (WGS) entry which is preliminary data.</text>
</comment>
<dbReference type="InterPro" id="IPR044770">
    <property type="entry name" value="MFS_spinster-like"/>
</dbReference>
<keyword evidence="2" id="KW-0813">Transport</keyword>
<evidence type="ECO:0000256" key="6">
    <source>
        <dbReference type="SAM" id="Phobius"/>
    </source>
</evidence>
<feature type="transmembrane region" description="Helical" evidence="6">
    <location>
        <begin position="140"/>
        <end position="164"/>
    </location>
</feature>
<feature type="transmembrane region" description="Helical" evidence="6">
    <location>
        <begin position="328"/>
        <end position="351"/>
    </location>
</feature>
<dbReference type="InterPro" id="IPR020846">
    <property type="entry name" value="MFS_dom"/>
</dbReference>
<proteinExistence type="predicted"/>
<dbReference type="PROSITE" id="PS50850">
    <property type="entry name" value="MFS"/>
    <property type="match status" value="1"/>
</dbReference>
<keyword evidence="5 6" id="KW-0472">Membrane</keyword>
<feature type="transmembrane region" description="Helical" evidence="6">
    <location>
        <begin position="12"/>
        <end position="32"/>
    </location>
</feature>
<evidence type="ECO:0000313" key="9">
    <source>
        <dbReference type="Proteomes" id="UP000706039"/>
    </source>
</evidence>
<feature type="transmembrane region" description="Helical" evidence="6">
    <location>
        <begin position="231"/>
        <end position="252"/>
    </location>
</feature>
<dbReference type="Pfam" id="PF07690">
    <property type="entry name" value="MFS_1"/>
    <property type="match status" value="1"/>
</dbReference>
<feature type="transmembrane region" description="Helical" evidence="6">
    <location>
        <begin position="363"/>
        <end position="386"/>
    </location>
</feature>
<dbReference type="InterPro" id="IPR011701">
    <property type="entry name" value="MFS"/>
</dbReference>
<dbReference type="EMBL" id="JAINVV010000003">
    <property type="protein sequence ID" value="MBY8821705.1"/>
    <property type="molecule type" value="Genomic_DNA"/>
</dbReference>
<keyword evidence="4 6" id="KW-1133">Transmembrane helix</keyword>
<keyword evidence="9" id="KW-1185">Reference proteome</keyword>
<feature type="domain" description="Major facilitator superfamily (MFS) profile" evidence="7">
    <location>
        <begin position="14"/>
        <end position="424"/>
    </location>
</feature>
<feature type="transmembrane region" description="Helical" evidence="6">
    <location>
        <begin position="272"/>
        <end position="291"/>
    </location>
</feature>
<feature type="transmembrane region" description="Helical" evidence="6">
    <location>
        <begin position="52"/>
        <end position="73"/>
    </location>
</feature>
<evidence type="ECO:0000256" key="2">
    <source>
        <dbReference type="ARBA" id="ARBA00022448"/>
    </source>
</evidence>
<dbReference type="Gene3D" id="1.20.1250.20">
    <property type="entry name" value="MFS general substrate transporter like domains"/>
    <property type="match status" value="1"/>
</dbReference>
<comment type="subcellular location">
    <subcellularLocation>
        <location evidence="1">Membrane</location>
        <topology evidence="1">Multi-pass membrane protein</topology>
    </subcellularLocation>
</comment>
<organism evidence="8 9">
    <name type="scientific">Sphingomonas colocasiae</name>
    <dbReference type="NCBI Taxonomy" id="1848973"/>
    <lineage>
        <taxon>Bacteria</taxon>
        <taxon>Pseudomonadati</taxon>
        <taxon>Pseudomonadota</taxon>
        <taxon>Alphaproteobacteria</taxon>
        <taxon>Sphingomonadales</taxon>
        <taxon>Sphingomonadaceae</taxon>
        <taxon>Sphingomonas</taxon>
    </lineage>
</organism>
<evidence type="ECO:0000256" key="4">
    <source>
        <dbReference type="ARBA" id="ARBA00022989"/>
    </source>
</evidence>
<keyword evidence="3 6" id="KW-0812">Transmembrane</keyword>
<evidence type="ECO:0000313" key="8">
    <source>
        <dbReference type="EMBL" id="MBY8821705.1"/>
    </source>
</evidence>
<dbReference type="SUPFAM" id="SSF103473">
    <property type="entry name" value="MFS general substrate transporter"/>
    <property type="match status" value="1"/>
</dbReference>
<sequence length="431" mass="44573">MSTDMPSPRAAWWTVAVLFAAYLVSFVDRVIIGLLVEPIKADLQLTDTEFALLQGMAFALLYTVLGLPCGWLADRYPRRWLLTAGSAIWSLATAACGLAGSFGQFLAARIGVGAGEAVLPPSAVSLIVDSFPPRNRALAMSVYTAASSIGAGAALLLGGAVVAAVAQSPRVDIPLIGPIASWQAVFLIVGLGGLSISALALTIAEPPRATRQGPQSTSAELWRHLLAHRAVFLPLIAAMVLYAILAYGLLAWVPAFFMRSYGMGAAEVGLKYGLVLLVFGGGGGLAGAAFAARLTRRFGSPGLIACAIAAALTGPLMAFAFASHTPTIALLWFAPALLTYTVPSGLAIAAMQSAVPSAHRGMAAALYYLLIGLFGMALGPLTIALLTDNVFGTDGLRWSLATVALASAPIAAILFWKAARPHADLTAQGES</sequence>
<evidence type="ECO:0000259" key="7">
    <source>
        <dbReference type="PROSITE" id="PS50850"/>
    </source>
</evidence>
<protein>
    <submittedName>
        <fullName evidence="8">MFS transporter</fullName>
    </submittedName>
</protein>
<dbReference type="PANTHER" id="PTHR23505:SF79">
    <property type="entry name" value="PROTEIN SPINSTER"/>
    <property type="match status" value="1"/>
</dbReference>
<dbReference type="RefSeq" id="WP_222988799.1">
    <property type="nucleotide sequence ID" value="NZ_JAINVV010000003.1"/>
</dbReference>
<name>A0ABS7PK89_9SPHN</name>
<accession>A0ABS7PK89</accession>
<feature type="transmembrane region" description="Helical" evidence="6">
    <location>
        <begin position="398"/>
        <end position="416"/>
    </location>
</feature>
<evidence type="ECO:0000256" key="5">
    <source>
        <dbReference type="ARBA" id="ARBA00023136"/>
    </source>
</evidence>
<gene>
    <name evidence="8" type="ORF">K7G82_05335</name>
</gene>
<evidence type="ECO:0000256" key="3">
    <source>
        <dbReference type="ARBA" id="ARBA00022692"/>
    </source>
</evidence>
<dbReference type="InterPro" id="IPR036259">
    <property type="entry name" value="MFS_trans_sf"/>
</dbReference>
<dbReference type="Proteomes" id="UP000706039">
    <property type="component" value="Unassembled WGS sequence"/>
</dbReference>
<feature type="transmembrane region" description="Helical" evidence="6">
    <location>
        <begin position="184"/>
        <end position="204"/>
    </location>
</feature>